<reference evidence="10 11" key="1">
    <citation type="journal article" date="2013" name="Curr. Biol.">
        <title>Defensive bacteriome symbiont with a drastically reduced genome.</title>
        <authorList>
            <person name="Nakabachi A."/>
            <person name="Ueoka R."/>
            <person name="Oshima K."/>
            <person name="Teta R."/>
            <person name="Mangoni A."/>
            <person name="Gurgui M."/>
            <person name="Oldham N.J."/>
            <person name="van Echten-Deckert G."/>
            <person name="Okamura K."/>
            <person name="Yamamoto K."/>
            <person name="Inoue H."/>
            <person name="Ohkuma M."/>
            <person name="Hongoh Y."/>
            <person name="Miyagishima S.Y."/>
            <person name="Hattori M."/>
            <person name="Piel J."/>
            <person name="Fukatsu T."/>
        </authorList>
    </citation>
    <scope>NUCLEOTIDE SEQUENCE [LARGE SCALE GENOMIC DNA]</scope>
    <source>
        <strain evidence="10 11">DC</strain>
    </source>
</reference>
<dbReference type="InterPro" id="IPR011994">
    <property type="entry name" value="Cytidylate_kinase_dom"/>
</dbReference>
<keyword evidence="4 8" id="KW-0418">Kinase</keyword>
<dbReference type="EMBL" id="CP003468">
    <property type="protein sequence ID" value="AGS06955.1"/>
    <property type="molecule type" value="Genomic_DNA"/>
</dbReference>
<dbReference type="eggNOG" id="COG0283">
    <property type="taxonomic scope" value="Bacteria"/>
</dbReference>
<dbReference type="InterPro" id="IPR027417">
    <property type="entry name" value="P-loop_NTPase"/>
</dbReference>
<dbReference type="STRING" id="669502.SSDC_01330"/>
<evidence type="ECO:0000256" key="3">
    <source>
        <dbReference type="ARBA" id="ARBA00022741"/>
    </source>
</evidence>
<organism evidence="10 11">
    <name type="scientific">Candidatus Profftella armatura</name>
    <dbReference type="NCBI Taxonomy" id="669502"/>
    <lineage>
        <taxon>Bacteria</taxon>
        <taxon>Pseudomonadati</taxon>
        <taxon>Pseudomonadota</taxon>
        <taxon>Betaproteobacteria</taxon>
        <taxon>Candidatus Profftella</taxon>
    </lineage>
</organism>
<dbReference type="HOGENOM" id="CLU_079959_2_0_4"/>
<dbReference type="HAMAP" id="MF_00238">
    <property type="entry name" value="Cytidyl_kinase_type1"/>
    <property type="match status" value="1"/>
</dbReference>
<dbReference type="PATRIC" id="fig|669502.6.peg.259"/>
<feature type="binding site" evidence="8">
    <location>
        <begin position="13"/>
        <end position="21"/>
    </location>
    <ligand>
        <name>ATP</name>
        <dbReference type="ChEBI" id="CHEBI:30616"/>
    </ligand>
</feature>
<dbReference type="InterPro" id="IPR003136">
    <property type="entry name" value="Cytidylate_kin"/>
</dbReference>
<dbReference type="GO" id="GO:0036430">
    <property type="term" value="F:CMP kinase activity"/>
    <property type="evidence" value="ECO:0007669"/>
    <property type="project" value="RHEA"/>
</dbReference>
<dbReference type="Gene3D" id="3.40.50.300">
    <property type="entry name" value="P-loop containing nucleotide triphosphate hydrolases"/>
    <property type="match status" value="1"/>
</dbReference>
<keyword evidence="11" id="KW-1185">Reference proteome</keyword>
<dbReference type="GO" id="GO:0005737">
    <property type="term" value="C:cytoplasm"/>
    <property type="evidence" value="ECO:0007669"/>
    <property type="project" value="UniProtKB-SubCell"/>
</dbReference>
<dbReference type="RefSeq" id="WP_020915530.1">
    <property type="nucleotide sequence ID" value="NC_021885.1"/>
</dbReference>
<evidence type="ECO:0000256" key="8">
    <source>
        <dbReference type="HAMAP-Rule" id="MF_00238"/>
    </source>
</evidence>
<dbReference type="CDD" id="cd02020">
    <property type="entry name" value="CMPK"/>
    <property type="match status" value="1"/>
</dbReference>
<evidence type="ECO:0000256" key="2">
    <source>
        <dbReference type="ARBA" id="ARBA00022679"/>
    </source>
</evidence>
<name>S5R8N7_9PROT</name>
<evidence type="ECO:0000256" key="1">
    <source>
        <dbReference type="ARBA" id="ARBA00009427"/>
    </source>
</evidence>
<dbReference type="NCBIfam" id="TIGR00017">
    <property type="entry name" value="cmk"/>
    <property type="match status" value="1"/>
</dbReference>
<evidence type="ECO:0000313" key="11">
    <source>
        <dbReference type="Proteomes" id="UP000015216"/>
    </source>
</evidence>
<keyword evidence="8" id="KW-0963">Cytoplasm</keyword>
<sequence>MIKKYIPVITIDGPTASGKGTVAQLVASKLGFHYLDSGALYRLVTLSAINNNVQLDNELELVILIKKLNYNFLGKEVYLNGVNVTTLIRNEKVSNNASKIAKFKNIRKELFKIQVKFRKFPGLVADGRDMGTTVFPDAFLKIFLTADIKQRTKRRYKQLMQKGFSVSMSDLLINLIKRDIRDKTRNLSPLKCPEQAHLLNTSKMNINQVVNQILDWYKYKKN</sequence>
<keyword evidence="3 8" id="KW-0547">Nucleotide-binding</keyword>
<evidence type="ECO:0000256" key="4">
    <source>
        <dbReference type="ARBA" id="ARBA00022777"/>
    </source>
</evidence>
<evidence type="ECO:0000256" key="5">
    <source>
        <dbReference type="ARBA" id="ARBA00022840"/>
    </source>
</evidence>
<evidence type="ECO:0000259" key="9">
    <source>
        <dbReference type="Pfam" id="PF02224"/>
    </source>
</evidence>
<dbReference type="AlphaFoldDB" id="S5R8N7"/>
<dbReference type="Proteomes" id="UP000015216">
    <property type="component" value="Chromosome"/>
</dbReference>
<dbReference type="KEGG" id="ssdc:SSDC_01330"/>
<protein>
    <recommendedName>
        <fullName evidence="8">Cytidylate kinase</fullName>
        <shortName evidence="8">CK</shortName>
        <ecNumber evidence="8">2.7.4.25</ecNumber>
    </recommendedName>
    <alternativeName>
        <fullName evidence="8">Cytidine monophosphate kinase</fullName>
        <shortName evidence="8">CMP kinase</shortName>
    </alternativeName>
</protein>
<comment type="subcellular location">
    <subcellularLocation>
        <location evidence="8">Cytoplasm</location>
    </subcellularLocation>
</comment>
<dbReference type="SUPFAM" id="SSF52540">
    <property type="entry name" value="P-loop containing nucleoside triphosphate hydrolases"/>
    <property type="match status" value="1"/>
</dbReference>
<dbReference type="OrthoDB" id="9807434at2"/>
<dbReference type="GO" id="GO:0006220">
    <property type="term" value="P:pyrimidine nucleotide metabolic process"/>
    <property type="evidence" value="ECO:0007669"/>
    <property type="project" value="UniProtKB-UniRule"/>
</dbReference>
<comment type="catalytic activity">
    <reaction evidence="7 8">
        <text>CMP + ATP = CDP + ADP</text>
        <dbReference type="Rhea" id="RHEA:11600"/>
        <dbReference type="ChEBI" id="CHEBI:30616"/>
        <dbReference type="ChEBI" id="CHEBI:58069"/>
        <dbReference type="ChEBI" id="CHEBI:60377"/>
        <dbReference type="ChEBI" id="CHEBI:456216"/>
        <dbReference type="EC" id="2.7.4.25"/>
    </reaction>
</comment>
<accession>S5R8N7</accession>
<evidence type="ECO:0000256" key="6">
    <source>
        <dbReference type="ARBA" id="ARBA00047615"/>
    </source>
</evidence>
<dbReference type="GeneID" id="301553132"/>
<dbReference type="EC" id="2.7.4.25" evidence="8"/>
<dbReference type="Pfam" id="PF02224">
    <property type="entry name" value="Cytidylate_kin"/>
    <property type="match status" value="1"/>
</dbReference>
<dbReference type="GO" id="GO:0036431">
    <property type="term" value="F:dCMP kinase activity"/>
    <property type="evidence" value="ECO:0007669"/>
    <property type="project" value="InterPro"/>
</dbReference>
<comment type="similarity">
    <text evidence="1 8">Belongs to the cytidylate kinase family. Type 1 subfamily.</text>
</comment>
<gene>
    <name evidence="8" type="primary">cmk</name>
    <name evidence="10" type="ORF">SSDC_01330</name>
</gene>
<keyword evidence="5 8" id="KW-0067">ATP-binding</keyword>
<evidence type="ECO:0000256" key="7">
    <source>
        <dbReference type="ARBA" id="ARBA00048478"/>
    </source>
</evidence>
<evidence type="ECO:0000313" key="10">
    <source>
        <dbReference type="EMBL" id="AGS06955.1"/>
    </source>
</evidence>
<comment type="catalytic activity">
    <reaction evidence="6 8">
        <text>dCMP + ATP = dCDP + ADP</text>
        <dbReference type="Rhea" id="RHEA:25094"/>
        <dbReference type="ChEBI" id="CHEBI:30616"/>
        <dbReference type="ChEBI" id="CHEBI:57566"/>
        <dbReference type="ChEBI" id="CHEBI:58593"/>
        <dbReference type="ChEBI" id="CHEBI:456216"/>
        <dbReference type="EC" id="2.7.4.25"/>
    </reaction>
</comment>
<keyword evidence="2 8" id="KW-0808">Transferase</keyword>
<feature type="domain" description="Cytidylate kinase" evidence="9">
    <location>
        <begin position="9"/>
        <end position="217"/>
    </location>
</feature>
<proteinExistence type="inferred from homology"/>
<dbReference type="GO" id="GO:0005524">
    <property type="term" value="F:ATP binding"/>
    <property type="evidence" value="ECO:0007669"/>
    <property type="project" value="UniProtKB-UniRule"/>
</dbReference>